<evidence type="ECO:0000313" key="2">
    <source>
        <dbReference type="EMBL" id="ACA88350.1"/>
    </source>
</evidence>
<dbReference type="AlphaFoldDB" id="B1KH38"/>
<evidence type="ECO:0000259" key="1">
    <source>
        <dbReference type="Pfam" id="PF09346"/>
    </source>
</evidence>
<dbReference type="InterPro" id="IPR037883">
    <property type="entry name" value="Knr4/Smi1-like_sf"/>
</dbReference>
<accession>B1KH38</accession>
<protein>
    <recommendedName>
        <fullName evidence="1">Knr4/Smi1-like domain-containing protein</fullName>
    </recommendedName>
</protein>
<dbReference type="Pfam" id="PF09346">
    <property type="entry name" value="SMI1_KNR4"/>
    <property type="match status" value="1"/>
</dbReference>
<evidence type="ECO:0000313" key="3">
    <source>
        <dbReference type="Proteomes" id="UP000002168"/>
    </source>
</evidence>
<dbReference type="Gene3D" id="3.40.1580.10">
    <property type="entry name" value="SMI1/KNR4-like"/>
    <property type="match status" value="1"/>
</dbReference>
<sequence>MSKDISELCAKIKWKPIDTDYGATKESYLSSNEELIAIERFLQAKLPDDYLWFMKNVGRRLIDDRRINIKLNGVSLSFLDWFRDAIDVLTFTQMASEKEDKMQTSFNLVVISSSISHDEVLLDVSAGHYGNIWFKHHNPKWRQKFSENPEGLVLIANSFTDLFSKIVNNHSPGEIDFNFDDDDEII</sequence>
<organism evidence="2 3">
    <name type="scientific">Shewanella woodyi (strain ATCC 51908 / MS32)</name>
    <dbReference type="NCBI Taxonomy" id="392500"/>
    <lineage>
        <taxon>Bacteria</taxon>
        <taxon>Pseudomonadati</taxon>
        <taxon>Pseudomonadota</taxon>
        <taxon>Gammaproteobacteria</taxon>
        <taxon>Alteromonadales</taxon>
        <taxon>Shewanellaceae</taxon>
        <taxon>Shewanella</taxon>
    </lineage>
</organism>
<dbReference type="STRING" id="392500.Swoo_4094"/>
<dbReference type="InterPro" id="IPR018958">
    <property type="entry name" value="Knr4/Smi1-like_dom"/>
</dbReference>
<dbReference type="RefSeq" id="WP_012326679.1">
    <property type="nucleotide sequence ID" value="NC_010506.1"/>
</dbReference>
<dbReference type="SUPFAM" id="SSF160631">
    <property type="entry name" value="SMI1/KNR4-like"/>
    <property type="match status" value="1"/>
</dbReference>
<dbReference type="HOGENOM" id="CLU_1474232_0_0_6"/>
<dbReference type="EMBL" id="CP000961">
    <property type="protein sequence ID" value="ACA88350.1"/>
    <property type="molecule type" value="Genomic_DNA"/>
</dbReference>
<dbReference type="Proteomes" id="UP000002168">
    <property type="component" value="Chromosome"/>
</dbReference>
<feature type="domain" description="Knr4/Smi1-like" evidence="1">
    <location>
        <begin position="31"/>
        <end position="164"/>
    </location>
</feature>
<name>B1KH38_SHEWM</name>
<gene>
    <name evidence="2" type="ordered locus">Swoo_4094</name>
</gene>
<dbReference type="KEGG" id="swd:Swoo_4094"/>
<reference evidence="2 3" key="1">
    <citation type="submission" date="2008-02" db="EMBL/GenBank/DDBJ databases">
        <title>Complete sequence of Shewanella woodyi ATCC 51908.</title>
        <authorList>
            <consortium name="US DOE Joint Genome Institute"/>
            <person name="Copeland A."/>
            <person name="Lucas S."/>
            <person name="Lapidus A."/>
            <person name="Glavina del Rio T."/>
            <person name="Dalin E."/>
            <person name="Tice H."/>
            <person name="Bruce D."/>
            <person name="Goodwin L."/>
            <person name="Pitluck S."/>
            <person name="Sims D."/>
            <person name="Brettin T."/>
            <person name="Detter J.C."/>
            <person name="Han C."/>
            <person name="Kuske C.R."/>
            <person name="Schmutz J."/>
            <person name="Larimer F."/>
            <person name="Land M."/>
            <person name="Hauser L."/>
            <person name="Kyrpides N."/>
            <person name="Lykidis A."/>
            <person name="Zhao J.-S."/>
            <person name="Richardson P."/>
        </authorList>
    </citation>
    <scope>NUCLEOTIDE SEQUENCE [LARGE SCALE GENOMIC DNA]</scope>
    <source>
        <strain evidence="3">ATCC 51908 / MS32</strain>
    </source>
</reference>
<proteinExistence type="predicted"/>
<keyword evidence="3" id="KW-1185">Reference proteome</keyword>